<comment type="caution">
    <text evidence="3">The sequence shown here is derived from an EMBL/GenBank/DDBJ whole genome shotgun (WGS) entry which is preliminary data.</text>
</comment>
<evidence type="ECO:0000313" key="4">
    <source>
        <dbReference type="Proteomes" id="UP000001608"/>
    </source>
</evidence>
<protein>
    <submittedName>
        <fullName evidence="3">K7_Asf2p</fullName>
    </submittedName>
</protein>
<dbReference type="Proteomes" id="UP000001608">
    <property type="component" value="Chromosome 4"/>
</dbReference>
<sequence>MPKNRGVLDAITRSVIDGSDQESSSSFNSDKEYAAVTKGLSSSRVQKKSSLRQMKSKVKELQSLVNHYRENEAALVSSAKLLSGEIIGYEIKMASLHGKMKSILDENNALKETHKSSSEKRIELVRLPSSKEERNYDEYTLLVNLKKEICAKLQDYKNVQNTVNTKLDEIHTFHEKYYEGLELSLDSKVFDVESSKELAKVRRELNNVRKNSEIKVNNLKMQLLQATKSLEHLKKQAKAKDDYLKCIPELVDKANLTMLSYKKSIANQRETIEALQAELSQQSETKGQIETETQNQVQIPTNVTLVDPFEENNPEDLFAIQEQELQDLRLHKKMADERSRTTHLHLERKNNTIKLLQSYVQSLIQRLPPAQRKHHLSIFQKLRSEKSCPLAPAAVASTYAPLLLLSQHSNHQEIDNTPQRLLLAAPDEQSYSERSTTLNLDYSSRKSYLSRLQPPHIANLKSLTLKTLPRVPTDSPQLPSKDKSQETAKKDDRPKLVANEPVTLDTSTPPVAQSLADSKHCSGRHK</sequence>
<feature type="compositionally biased region" description="Basic and acidic residues" evidence="2">
    <location>
        <begin position="480"/>
        <end position="495"/>
    </location>
</feature>
<dbReference type="EMBL" id="DG000040">
    <property type="protein sequence ID" value="GAA22056.1"/>
    <property type="molecule type" value="Genomic_DNA"/>
</dbReference>
<dbReference type="HOGENOM" id="CLU_518903_0_0_1"/>
<proteinExistence type="predicted"/>
<evidence type="ECO:0000256" key="1">
    <source>
        <dbReference type="SAM" id="Coils"/>
    </source>
</evidence>
<name>G2WBX0_YEASK</name>
<feature type="coiled-coil region" evidence="1">
    <location>
        <begin position="202"/>
        <end position="292"/>
    </location>
</feature>
<accession>G2WBX0</accession>
<dbReference type="AlphaFoldDB" id="G2WBX0"/>
<reference evidence="3 4" key="1">
    <citation type="journal article" date="2011" name="DNA Res.">
        <title>Whole-genome sequencing of sake yeast Saccharomyces cerevisiae Kyokai no. 7.</title>
        <authorList>
            <person name="Akao T."/>
            <person name="Yashiro I."/>
            <person name="Hosoyama A."/>
            <person name="Kitagaki H."/>
            <person name="Horikawa H."/>
            <person name="Watanabe D."/>
            <person name="Akada R."/>
            <person name="Ando Y."/>
            <person name="Harashima S."/>
            <person name="Inoue T."/>
            <person name="Inoue Y."/>
            <person name="Kajiwara S."/>
            <person name="Kitamoto K."/>
            <person name="Kitamoto N."/>
            <person name="Kobayashi O."/>
            <person name="Kuhara S."/>
            <person name="Masubuchi T."/>
            <person name="Mizoguchi H."/>
            <person name="Nakao Y."/>
            <person name="Nakazato A."/>
            <person name="Namise M."/>
            <person name="Oba T."/>
            <person name="Ogata T."/>
            <person name="Ohta A."/>
            <person name="Sato M."/>
            <person name="Shibasaki S."/>
            <person name="Takatsume Y."/>
            <person name="Tanimoto S."/>
            <person name="Tsuboi H."/>
            <person name="Nishimura A."/>
            <person name="Yoda K."/>
            <person name="Ishikawa T."/>
            <person name="Iwashita K."/>
            <person name="Fujita N."/>
            <person name="Shimoi H."/>
        </authorList>
    </citation>
    <scope>NUCLEOTIDE SEQUENCE [LARGE SCALE GENOMIC DNA]</scope>
    <source>
        <strain evidence="4">Kyokai no. 7 / NBRC 101557</strain>
    </source>
</reference>
<feature type="region of interest" description="Disordered" evidence="2">
    <location>
        <begin position="468"/>
        <end position="526"/>
    </location>
</feature>
<gene>
    <name evidence="3" type="primary">K7_ASF2</name>
    <name evidence="3" type="ORF">SYK7_009301</name>
</gene>
<organism evidence="3 4">
    <name type="scientific">Saccharomyces cerevisiae (strain Kyokai no. 7 / NBRC 101557)</name>
    <name type="common">Baker's yeast</name>
    <dbReference type="NCBI Taxonomy" id="721032"/>
    <lineage>
        <taxon>Eukaryota</taxon>
        <taxon>Fungi</taxon>
        <taxon>Dikarya</taxon>
        <taxon>Ascomycota</taxon>
        <taxon>Saccharomycotina</taxon>
        <taxon>Saccharomycetes</taxon>
        <taxon>Saccharomycetales</taxon>
        <taxon>Saccharomycetaceae</taxon>
        <taxon>Saccharomyces</taxon>
    </lineage>
</organism>
<evidence type="ECO:0000313" key="3">
    <source>
        <dbReference type="EMBL" id="GAA22056.1"/>
    </source>
</evidence>
<keyword evidence="1" id="KW-0175">Coiled coil</keyword>
<dbReference type="OrthoDB" id="4049654at2759"/>
<evidence type="ECO:0000256" key="2">
    <source>
        <dbReference type="SAM" id="MobiDB-lite"/>
    </source>
</evidence>